<accession>A0AAW8YKE3</accession>
<reference evidence="1" key="1">
    <citation type="journal article" date="2023" name="PeerJ">
        <title>Selection and evaluation of lactic acid bacteria from chicken feces in Thailand as potential probiotics.</title>
        <authorList>
            <person name="Khurajog B."/>
            <person name="Disastra Y."/>
            <person name="Lawwyne L.D."/>
            <person name="Sirichokchatchawan W."/>
            <person name="Niyomtham W."/>
            <person name="Yindee J."/>
            <person name="Hampson D.J."/>
            <person name="Prapasarakul N."/>
        </authorList>
    </citation>
    <scope>NUCLEOTIDE SEQUENCE</scope>
    <source>
        <strain evidence="1">BF9</strain>
    </source>
</reference>
<evidence type="ECO:0000313" key="2">
    <source>
        <dbReference type="Proteomes" id="UP001280897"/>
    </source>
</evidence>
<sequence length="28" mass="3234">AKVNNLSTITYEQVLSIFNSYLLFNGRK</sequence>
<dbReference type="Gene3D" id="1.10.8.100">
    <property type="entry name" value="Ribosomal RNA adenine dimethylase-like, domain 2"/>
    <property type="match status" value="1"/>
</dbReference>
<comment type="caution">
    <text evidence="1">The sequence shown here is derived from an EMBL/GenBank/DDBJ whole genome shotgun (WGS) entry which is preliminary data.</text>
</comment>
<dbReference type="InterPro" id="IPR023165">
    <property type="entry name" value="rRNA_Ade_diMease-like_C"/>
</dbReference>
<gene>
    <name evidence="1" type="ORF">R0G89_11075</name>
</gene>
<proteinExistence type="predicted"/>
<feature type="non-terminal residue" evidence="1">
    <location>
        <position position="1"/>
    </location>
</feature>
<dbReference type="EMBL" id="JAWJAV010000022">
    <property type="protein sequence ID" value="MDV2622226.1"/>
    <property type="molecule type" value="Genomic_DNA"/>
</dbReference>
<reference evidence="1" key="2">
    <citation type="submission" date="2023-10" db="EMBL/GenBank/DDBJ databases">
        <authorList>
            <person name="Khurajog B."/>
        </authorList>
    </citation>
    <scope>NUCLEOTIDE SEQUENCE</scope>
    <source>
        <strain evidence="1">BF9</strain>
    </source>
</reference>
<dbReference type="AlphaFoldDB" id="A0AAW8YKE3"/>
<evidence type="ECO:0000313" key="1">
    <source>
        <dbReference type="EMBL" id="MDV2622226.1"/>
    </source>
</evidence>
<protein>
    <submittedName>
        <fullName evidence="1">23S rRNA (Adenine(2058)-N(6))-methyltransferase Erm(T)</fullName>
    </submittedName>
</protein>
<dbReference type="Proteomes" id="UP001280897">
    <property type="component" value="Unassembled WGS sequence"/>
</dbReference>
<organism evidence="1 2">
    <name type="scientific">Pediococcus acidilactici</name>
    <dbReference type="NCBI Taxonomy" id="1254"/>
    <lineage>
        <taxon>Bacteria</taxon>
        <taxon>Bacillati</taxon>
        <taxon>Bacillota</taxon>
        <taxon>Bacilli</taxon>
        <taxon>Lactobacillales</taxon>
        <taxon>Lactobacillaceae</taxon>
        <taxon>Pediococcus</taxon>
        <taxon>Pediococcus acidilactici group</taxon>
    </lineage>
</organism>
<name>A0AAW8YKE3_PEDAC</name>